<dbReference type="GeneID" id="97257581"/>
<keyword evidence="11" id="KW-0812">Transmembrane</keyword>
<dbReference type="Pfam" id="PF13614">
    <property type="entry name" value="AAA_31"/>
    <property type="match status" value="1"/>
</dbReference>
<dbReference type="eggNOG" id="COG0489">
    <property type="taxonomic scope" value="Bacteria"/>
</dbReference>
<dbReference type="Proteomes" id="UP000006051">
    <property type="component" value="Chromosome"/>
</dbReference>
<feature type="transmembrane region" description="Helical" evidence="11">
    <location>
        <begin position="21"/>
        <end position="40"/>
    </location>
</feature>
<keyword evidence="5" id="KW-0547">Nucleotide-binding</keyword>
<proteinExistence type="inferred from homology"/>
<keyword evidence="11" id="KW-1133">Transmembrane helix</keyword>
<dbReference type="GO" id="GO:0005524">
    <property type="term" value="F:ATP binding"/>
    <property type="evidence" value="ECO:0007669"/>
    <property type="project" value="UniProtKB-KW"/>
</dbReference>
<dbReference type="PATRIC" id="fig|867902.3.peg.855"/>
<dbReference type="SUPFAM" id="SSF52540">
    <property type="entry name" value="P-loop containing nucleoside triphosphate hydrolases"/>
    <property type="match status" value="1"/>
</dbReference>
<organism evidence="13 14">
    <name type="scientific">Ornithobacterium rhinotracheale (strain ATCC 51463 / DSM 15997 / CCUG 23171 / CIP 104009 / LMG 9086)</name>
    <dbReference type="NCBI Taxonomy" id="867902"/>
    <lineage>
        <taxon>Bacteria</taxon>
        <taxon>Pseudomonadati</taxon>
        <taxon>Bacteroidota</taxon>
        <taxon>Flavobacteriia</taxon>
        <taxon>Flavobacteriales</taxon>
        <taxon>Weeksellaceae</taxon>
        <taxon>Ornithobacterium</taxon>
    </lineage>
</organism>
<dbReference type="InterPro" id="IPR005702">
    <property type="entry name" value="Wzc-like_C"/>
</dbReference>
<gene>
    <name evidence="13" type="ordered locus">Ornrh_0873</name>
</gene>
<evidence type="ECO:0000256" key="1">
    <source>
        <dbReference type="ARBA" id="ARBA00007316"/>
    </source>
</evidence>
<dbReference type="Gene3D" id="3.40.50.300">
    <property type="entry name" value="P-loop containing nucleotide triphosphate hydrolases"/>
    <property type="match status" value="1"/>
</dbReference>
<evidence type="ECO:0000313" key="14">
    <source>
        <dbReference type="Proteomes" id="UP000006051"/>
    </source>
</evidence>
<evidence type="ECO:0000256" key="7">
    <source>
        <dbReference type="ARBA" id="ARBA00022840"/>
    </source>
</evidence>
<evidence type="ECO:0000256" key="5">
    <source>
        <dbReference type="ARBA" id="ARBA00022741"/>
    </source>
</evidence>
<dbReference type="PANTHER" id="PTHR32309:SF13">
    <property type="entry name" value="FERRIC ENTEROBACTIN TRANSPORT PROTEIN FEPE"/>
    <property type="match status" value="1"/>
</dbReference>
<comment type="similarity">
    <text evidence="2">Belongs to the etk/wzc family.</text>
</comment>
<dbReference type="GO" id="GO:0042802">
    <property type="term" value="F:identical protein binding"/>
    <property type="evidence" value="ECO:0007669"/>
    <property type="project" value="UniProtKB-ARBA"/>
</dbReference>
<dbReference type="EC" id="2.7.10.2" evidence="3"/>
<feature type="transmembrane region" description="Helical" evidence="11">
    <location>
        <begin position="482"/>
        <end position="504"/>
    </location>
</feature>
<keyword evidence="14" id="KW-1185">Reference proteome</keyword>
<feature type="coiled-coil region" evidence="10">
    <location>
        <begin position="390"/>
        <end position="417"/>
    </location>
</feature>
<dbReference type="NCBIfam" id="TIGR01007">
    <property type="entry name" value="eps_fam"/>
    <property type="match status" value="1"/>
</dbReference>
<evidence type="ECO:0000256" key="3">
    <source>
        <dbReference type="ARBA" id="ARBA00011903"/>
    </source>
</evidence>
<dbReference type="InterPro" id="IPR027417">
    <property type="entry name" value="P-loop_NTPase"/>
</dbReference>
<dbReference type="GO" id="GO:0005886">
    <property type="term" value="C:plasma membrane"/>
    <property type="evidence" value="ECO:0007669"/>
    <property type="project" value="UniProtKB-ARBA"/>
</dbReference>
<accession>I3ZZD4</accession>
<keyword evidence="8" id="KW-0829">Tyrosine-protein kinase</keyword>
<dbReference type="CDD" id="cd05387">
    <property type="entry name" value="BY-kinase"/>
    <property type="match status" value="1"/>
</dbReference>
<dbReference type="InterPro" id="IPR025669">
    <property type="entry name" value="AAA_dom"/>
</dbReference>
<evidence type="ECO:0000256" key="2">
    <source>
        <dbReference type="ARBA" id="ARBA00008883"/>
    </source>
</evidence>
<name>I3ZZD4_ORNRL</name>
<dbReference type="InterPro" id="IPR050445">
    <property type="entry name" value="Bact_polysacc_biosynth/exp"/>
</dbReference>
<evidence type="ECO:0000259" key="12">
    <source>
        <dbReference type="Pfam" id="PF13614"/>
    </source>
</evidence>
<keyword evidence="7" id="KW-0067">ATP-binding</keyword>
<dbReference type="FunFam" id="3.40.50.300:FF:000527">
    <property type="entry name" value="Tyrosine-protein kinase etk"/>
    <property type="match status" value="1"/>
</dbReference>
<evidence type="ECO:0000256" key="11">
    <source>
        <dbReference type="SAM" id="Phobius"/>
    </source>
</evidence>
<dbReference type="GeneID" id="71569164"/>
<dbReference type="GO" id="GO:0004715">
    <property type="term" value="F:non-membrane spanning protein tyrosine kinase activity"/>
    <property type="evidence" value="ECO:0007669"/>
    <property type="project" value="UniProtKB-EC"/>
</dbReference>
<evidence type="ECO:0000256" key="9">
    <source>
        <dbReference type="ARBA" id="ARBA00051245"/>
    </source>
</evidence>
<protein>
    <recommendedName>
        <fullName evidence="3">non-specific protein-tyrosine kinase</fullName>
        <ecNumber evidence="3">2.7.10.2</ecNumber>
    </recommendedName>
</protein>
<dbReference type="PANTHER" id="PTHR32309">
    <property type="entry name" value="TYROSINE-PROTEIN KINASE"/>
    <property type="match status" value="1"/>
</dbReference>
<evidence type="ECO:0000256" key="10">
    <source>
        <dbReference type="SAM" id="Coils"/>
    </source>
</evidence>
<dbReference type="RefSeq" id="WP_014790669.1">
    <property type="nucleotide sequence ID" value="NC_018016.1"/>
</dbReference>
<evidence type="ECO:0000256" key="4">
    <source>
        <dbReference type="ARBA" id="ARBA00022679"/>
    </source>
</evidence>
<keyword evidence="6" id="KW-0418">Kinase</keyword>
<dbReference type="STRING" id="867902.Ornrh_0873"/>
<evidence type="ECO:0000256" key="8">
    <source>
        <dbReference type="ARBA" id="ARBA00023137"/>
    </source>
</evidence>
<evidence type="ECO:0000313" key="13">
    <source>
        <dbReference type="EMBL" id="AFL97068.1"/>
    </source>
</evidence>
<keyword evidence="11" id="KW-0472">Membrane</keyword>
<evidence type="ECO:0000256" key="6">
    <source>
        <dbReference type="ARBA" id="ARBA00022777"/>
    </source>
</evidence>
<keyword evidence="10" id="KW-0175">Coiled coil</keyword>
<dbReference type="KEGG" id="orh:Ornrh_0873"/>
<dbReference type="AlphaFoldDB" id="I3ZZD4"/>
<comment type="similarity">
    <text evidence="1">Belongs to the CpsD/CapB family.</text>
</comment>
<dbReference type="EMBL" id="CP003283">
    <property type="protein sequence ID" value="AFL97068.1"/>
    <property type="molecule type" value="Genomic_DNA"/>
</dbReference>
<keyword evidence="4" id="KW-0808">Transferase</keyword>
<dbReference type="eggNOG" id="COG3206">
    <property type="taxonomic scope" value="Bacteria"/>
</dbReference>
<feature type="domain" description="AAA" evidence="12">
    <location>
        <begin position="570"/>
        <end position="723"/>
    </location>
</feature>
<sequence>MGENQKDNNLDIKEILAPFLRYWYVYIICVLIALFIVKMYTRYIVPQYNTYATVLIKTGDRNSGTGALSAIQEVNGIRSEGIDNELLLLRSKRLLKKVVEDLDLYTTLTNKGRVLETEVYGNEVPFKIITQPKDSTERFNLNFQLSYDNRNIYLSKDGLEKKYNYDVPIIFDFGSVTFKKKNKNIGNGTLSLNISDAQSVTDRLRGLLNANRYQNYQSAIIISMTSPQTEKATAIIDKLIDVFNEDAIDDKNTEARRTAAFVNERIKIINDELGGVEGDIESFKENNKIVDPALGASESLTEIKSLGKEILDLNTREEFLNIYKNQINNSSINDILPANVLSQNQELASYISEYNKIVIERNLQKQSGTNANPVIQTKADQLSLLKGAIINSIKKEATILNQQKKILNEKLSNYQTAFSKFPEQERILRSINRQQSIKENLYLLLLQKREENAIALAASADKAKLIDAPESTGPVNMNFSTYYLGALLAGIVLPIGIIYLITLLNTKIKSRKELSKLVGDYPILAELPSLKKGEANDVAGEDLSNLSESFRVLRTNLQFMLGGSSDGEGKTILVTSTIKGEGKTFVSINLAHILSQLKDKKTVIIGADIRNPQLQRYFHGTRKKIGLTEYLYDDSINIDEIIIKSHLDNKTSVILSGAIPPNPSELIMSKRLESLIQNLKKDFDFIIIDSAPLLLVSDTYHISKYADVSIIVVRSEFTDKQLLEHPLKAVEDHKIKHASFVLNDVNSRNSGYGYGYNYGYGYGYHSEKDKSWFKKLLKKLKGASND</sequence>
<dbReference type="HOGENOM" id="CLU_009912_6_0_10"/>
<reference evidence="13 14" key="1">
    <citation type="submission" date="2012-06" db="EMBL/GenBank/DDBJ databases">
        <title>The complete genome of Ornithobacterium rhinotracheale DSM 15997.</title>
        <authorList>
            <consortium name="US DOE Joint Genome Institute (JGI-PGF)"/>
            <person name="Lucas S."/>
            <person name="Copeland A."/>
            <person name="Lapidus A."/>
            <person name="Goodwin L."/>
            <person name="Pitluck S."/>
            <person name="Peters L."/>
            <person name="Mikhailova N."/>
            <person name="Teshima H."/>
            <person name="Kyrpides N."/>
            <person name="Mavromatis K."/>
            <person name="Pagani I."/>
            <person name="Ivanova N."/>
            <person name="Ovchinnikova G."/>
            <person name="Zeytun A."/>
            <person name="Detter J.C."/>
            <person name="Han C."/>
            <person name="Land M."/>
            <person name="Hauser L."/>
            <person name="Markowitz V."/>
            <person name="Cheng J.-F."/>
            <person name="Hugenholtz P."/>
            <person name="Woyke T."/>
            <person name="Wu D."/>
            <person name="Lang E."/>
            <person name="Kopitz M."/>
            <person name="Brambilla E."/>
            <person name="Klenk H.-P."/>
            <person name="Eisen J.A."/>
        </authorList>
    </citation>
    <scope>NUCLEOTIDE SEQUENCE [LARGE SCALE GENOMIC DNA]</scope>
    <source>
        <strain evidence="14">ATCC 51463 / DSM 15997 / CCUG 23171 / LMG 9086</strain>
    </source>
</reference>
<comment type="catalytic activity">
    <reaction evidence="9">
        <text>L-tyrosyl-[protein] + ATP = O-phospho-L-tyrosyl-[protein] + ADP + H(+)</text>
        <dbReference type="Rhea" id="RHEA:10596"/>
        <dbReference type="Rhea" id="RHEA-COMP:10136"/>
        <dbReference type="Rhea" id="RHEA-COMP:20101"/>
        <dbReference type="ChEBI" id="CHEBI:15378"/>
        <dbReference type="ChEBI" id="CHEBI:30616"/>
        <dbReference type="ChEBI" id="CHEBI:46858"/>
        <dbReference type="ChEBI" id="CHEBI:61978"/>
        <dbReference type="ChEBI" id="CHEBI:456216"/>
        <dbReference type="EC" id="2.7.10.2"/>
    </reaction>
</comment>